<evidence type="ECO:0000256" key="9">
    <source>
        <dbReference type="ARBA" id="ARBA00047989"/>
    </source>
</evidence>
<feature type="region of interest" description="Disordered" evidence="13">
    <location>
        <begin position="1"/>
        <end position="21"/>
    </location>
</feature>
<keyword evidence="8" id="KW-0862">Zinc</keyword>
<sequence length="293" mass="32126">MEPFVQMSTSQSESGSEEHTAKKPSLFILSNWTNQFEGLTAGFTGRSGGVSTAPWGSLNCGLHVGDADEHVIRNRELIAETLGWPFEAWTCAEQIHGSHVHVVREEDRGKGKESRSSALQDTDALITDQKNVLLTSFYADCVPLYFYDPVREVVALAHAGWKGTVLEIARKTTQTMTSNFGCDPATIRGAIGPSIDICCYEVDDVVLDRVKPIIQALNLDESALVHPTTAGKARINLKELNRQIMIKAGILPSHIECSEWCTGCSTTHFYSHRMEGGATGRMASWIGMREGVL</sequence>
<comment type="similarity">
    <text evidence="4 12">Belongs to the purine nucleoside phosphorylase YfiH/LACC1 family.</text>
</comment>
<evidence type="ECO:0000256" key="2">
    <source>
        <dbReference type="ARBA" id="ARBA00001947"/>
    </source>
</evidence>
<dbReference type="RefSeq" id="WP_245995818.1">
    <property type="nucleotide sequence ID" value="NZ_QTTN01000002.1"/>
</dbReference>
<dbReference type="InterPro" id="IPR038371">
    <property type="entry name" value="Cu_polyphenol_OxRdtase_sf"/>
</dbReference>
<dbReference type="Pfam" id="PF02578">
    <property type="entry name" value="Cu-oxidase_4"/>
    <property type="match status" value="1"/>
</dbReference>
<dbReference type="GO" id="GO:0017061">
    <property type="term" value="F:S-methyl-5-thioadenosine phosphorylase activity"/>
    <property type="evidence" value="ECO:0007669"/>
    <property type="project" value="UniProtKB-EC"/>
</dbReference>
<evidence type="ECO:0000256" key="10">
    <source>
        <dbReference type="ARBA" id="ARBA00048968"/>
    </source>
</evidence>
<feature type="compositionally biased region" description="Polar residues" evidence="13">
    <location>
        <begin position="1"/>
        <end position="14"/>
    </location>
</feature>
<dbReference type="SUPFAM" id="SSF64438">
    <property type="entry name" value="CNF1/YfiH-like putative cysteine hydrolases"/>
    <property type="match status" value="1"/>
</dbReference>
<comment type="catalytic activity">
    <reaction evidence="10">
        <text>adenosine + phosphate = alpha-D-ribose 1-phosphate + adenine</text>
        <dbReference type="Rhea" id="RHEA:27642"/>
        <dbReference type="ChEBI" id="CHEBI:16335"/>
        <dbReference type="ChEBI" id="CHEBI:16708"/>
        <dbReference type="ChEBI" id="CHEBI:43474"/>
        <dbReference type="ChEBI" id="CHEBI:57720"/>
        <dbReference type="EC" id="2.4.2.1"/>
    </reaction>
    <physiologicalReaction direction="left-to-right" evidence="10">
        <dbReference type="Rhea" id="RHEA:27643"/>
    </physiologicalReaction>
</comment>
<evidence type="ECO:0000256" key="12">
    <source>
        <dbReference type="RuleBase" id="RU361274"/>
    </source>
</evidence>
<comment type="catalytic activity">
    <reaction evidence="9">
        <text>adenosine + H2O + H(+) = inosine + NH4(+)</text>
        <dbReference type="Rhea" id="RHEA:24408"/>
        <dbReference type="ChEBI" id="CHEBI:15377"/>
        <dbReference type="ChEBI" id="CHEBI:15378"/>
        <dbReference type="ChEBI" id="CHEBI:16335"/>
        <dbReference type="ChEBI" id="CHEBI:17596"/>
        <dbReference type="ChEBI" id="CHEBI:28938"/>
        <dbReference type="EC" id="3.5.4.4"/>
    </reaction>
    <physiologicalReaction direction="left-to-right" evidence="9">
        <dbReference type="Rhea" id="RHEA:24409"/>
    </physiologicalReaction>
</comment>
<dbReference type="InterPro" id="IPR003730">
    <property type="entry name" value="Cu_polyphenol_OxRdtase"/>
</dbReference>
<evidence type="ECO:0000256" key="1">
    <source>
        <dbReference type="ARBA" id="ARBA00000553"/>
    </source>
</evidence>
<evidence type="ECO:0000256" key="11">
    <source>
        <dbReference type="ARBA" id="ARBA00049893"/>
    </source>
</evidence>
<dbReference type="Proteomes" id="UP000256304">
    <property type="component" value="Unassembled WGS sequence"/>
</dbReference>
<evidence type="ECO:0000256" key="5">
    <source>
        <dbReference type="ARBA" id="ARBA00022679"/>
    </source>
</evidence>
<evidence type="ECO:0000256" key="8">
    <source>
        <dbReference type="ARBA" id="ARBA00022833"/>
    </source>
</evidence>
<accession>A0A3D9SDN0</accession>
<organism evidence="14 15">
    <name type="scientific">Paenibacillus taihuensis</name>
    <dbReference type="NCBI Taxonomy" id="1156355"/>
    <lineage>
        <taxon>Bacteria</taxon>
        <taxon>Bacillati</taxon>
        <taxon>Bacillota</taxon>
        <taxon>Bacilli</taxon>
        <taxon>Bacillales</taxon>
        <taxon>Paenibacillaceae</taxon>
        <taxon>Paenibacillus</taxon>
    </lineage>
</organism>
<dbReference type="GO" id="GO:0005507">
    <property type="term" value="F:copper ion binding"/>
    <property type="evidence" value="ECO:0007669"/>
    <property type="project" value="TreeGrafter"/>
</dbReference>
<dbReference type="Gene3D" id="3.60.140.10">
    <property type="entry name" value="CNF1/YfiH-like putative cysteine hydrolases"/>
    <property type="match status" value="1"/>
</dbReference>
<dbReference type="EMBL" id="QTTN01000002">
    <property type="protein sequence ID" value="REE92969.1"/>
    <property type="molecule type" value="Genomic_DNA"/>
</dbReference>
<evidence type="ECO:0000313" key="15">
    <source>
        <dbReference type="Proteomes" id="UP000256304"/>
    </source>
</evidence>
<dbReference type="CDD" id="cd16833">
    <property type="entry name" value="YfiH"/>
    <property type="match status" value="1"/>
</dbReference>
<dbReference type="AlphaFoldDB" id="A0A3D9SDN0"/>
<keyword evidence="5" id="KW-0808">Transferase</keyword>
<comment type="catalytic activity">
    <reaction evidence="11">
        <text>S-methyl-5'-thioadenosine + phosphate = 5-(methylsulfanyl)-alpha-D-ribose 1-phosphate + adenine</text>
        <dbReference type="Rhea" id="RHEA:11852"/>
        <dbReference type="ChEBI" id="CHEBI:16708"/>
        <dbReference type="ChEBI" id="CHEBI:17509"/>
        <dbReference type="ChEBI" id="CHEBI:43474"/>
        <dbReference type="ChEBI" id="CHEBI:58533"/>
        <dbReference type="EC" id="2.4.2.28"/>
    </reaction>
    <physiologicalReaction direction="left-to-right" evidence="11">
        <dbReference type="Rhea" id="RHEA:11853"/>
    </physiologicalReaction>
</comment>
<dbReference type="NCBIfam" id="TIGR00726">
    <property type="entry name" value="peptidoglycan editing factor PgeF"/>
    <property type="match status" value="1"/>
</dbReference>
<evidence type="ECO:0000256" key="3">
    <source>
        <dbReference type="ARBA" id="ARBA00003215"/>
    </source>
</evidence>
<evidence type="ECO:0000256" key="4">
    <source>
        <dbReference type="ARBA" id="ARBA00007353"/>
    </source>
</evidence>
<comment type="function">
    <text evidence="3">Purine nucleoside enzyme that catalyzes the phosphorolysis of adenosine and inosine nucleosides, yielding D-ribose 1-phosphate and the respective free bases, adenine and hypoxanthine. Also catalyzes the phosphorolysis of S-methyl-5'-thioadenosine into adenine and S-methyl-5-thio-alpha-D-ribose 1-phosphate. Also has adenosine deaminase activity.</text>
</comment>
<evidence type="ECO:0000313" key="14">
    <source>
        <dbReference type="EMBL" id="REE92969.1"/>
    </source>
</evidence>
<comment type="caution">
    <text evidence="14">The sequence shown here is derived from an EMBL/GenBank/DDBJ whole genome shotgun (WGS) entry which is preliminary data.</text>
</comment>
<reference evidence="14 15" key="1">
    <citation type="submission" date="2018-08" db="EMBL/GenBank/DDBJ databases">
        <title>Genomic Encyclopedia of Type Strains, Phase III (KMG-III): the genomes of soil and plant-associated and newly described type strains.</title>
        <authorList>
            <person name="Whitman W."/>
        </authorList>
    </citation>
    <scope>NUCLEOTIDE SEQUENCE [LARGE SCALE GENOMIC DNA]</scope>
    <source>
        <strain evidence="14 15">CGMCC 1.10966</strain>
    </source>
</reference>
<evidence type="ECO:0000256" key="7">
    <source>
        <dbReference type="ARBA" id="ARBA00022801"/>
    </source>
</evidence>
<comment type="catalytic activity">
    <reaction evidence="1">
        <text>inosine + phosphate = alpha-D-ribose 1-phosphate + hypoxanthine</text>
        <dbReference type="Rhea" id="RHEA:27646"/>
        <dbReference type="ChEBI" id="CHEBI:17368"/>
        <dbReference type="ChEBI" id="CHEBI:17596"/>
        <dbReference type="ChEBI" id="CHEBI:43474"/>
        <dbReference type="ChEBI" id="CHEBI:57720"/>
        <dbReference type="EC" id="2.4.2.1"/>
    </reaction>
    <physiologicalReaction direction="left-to-right" evidence="1">
        <dbReference type="Rhea" id="RHEA:27647"/>
    </physiologicalReaction>
</comment>
<dbReference type="PANTHER" id="PTHR30616">
    <property type="entry name" value="UNCHARACTERIZED PROTEIN YFIH"/>
    <property type="match status" value="1"/>
</dbReference>
<evidence type="ECO:0000256" key="13">
    <source>
        <dbReference type="SAM" id="MobiDB-lite"/>
    </source>
</evidence>
<protein>
    <recommendedName>
        <fullName evidence="12">Purine nucleoside phosphorylase</fullName>
    </recommendedName>
</protein>
<evidence type="ECO:0000256" key="6">
    <source>
        <dbReference type="ARBA" id="ARBA00022723"/>
    </source>
</evidence>
<keyword evidence="6" id="KW-0479">Metal-binding</keyword>
<dbReference type="InterPro" id="IPR011324">
    <property type="entry name" value="Cytotoxic_necrot_fac-like_cat"/>
</dbReference>
<dbReference type="PANTHER" id="PTHR30616:SF2">
    <property type="entry name" value="PURINE NUCLEOSIDE PHOSPHORYLASE LACC1"/>
    <property type="match status" value="1"/>
</dbReference>
<comment type="cofactor">
    <cofactor evidence="2">
        <name>Zn(2+)</name>
        <dbReference type="ChEBI" id="CHEBI:29105"/>
    </cofactor>
</comment>
<proteinExistence type="inferred from homology"/>
<name>A0A3D9SDN0_9BACL</name>
<dbReference type="GO" id="GO:0016787">
    <property type="term" value="F:hydrolase activity"/>
    <property type="evidence" value="ECO:0007669"/>
    <property type="project" value="UniProtKB-KW"/>
</dbReference>
<gene>
    <name evidence="14" type="ORF">A8990_10253</name>
</gene>
<keyword evidence="7" id="KW-0378">Hydrolase</keyword>
<keyword evidence="15" id="KW-1185">Reference proteome</keyword>